<reference evidence="3" key="2">
    <citation type="submission" date="2025-08" db="UniProtKB">
        <authorList>
            <consortium name="RefSeq"/>
        </authorList>
    </citation>
    <scope>IDENTIFICATION</scope>
    <source>
        <tissue evidence="3">Leaf</tissue>
    </source>
</reference>
<feature type="region of interest" description="Disordered" evidence="1">
    <location>
        <begin position="153"/>
        <end position="177"/>
    </location>
</feature>
<dbReference type="Proteomes" id="UP000694864">
    <property type="component" value="Chromosome 12"/>
</dbReference>
<sequence length="202" mass="22876">MEVLVGSTFRDRSNDTAHDQGVQAGLSSRIGLRRCDDRTPSESWSSSVGESSENEEEQDDAVSSSRGTWRGLSNHYIGKSKSFGNLMEAESNAKGLDKVESPLNKRRRLLIANKLRRRRRSSSLSSSFSIYSNKNPNSMPLLALQESDDDLEDIHKYNDDNDDDSTDDDETSKLKEKRMKITNTNTNRDFMVHHTKSCFSFN</sequence>
<feature type="compositionally biased region" description="Basic and acidic residues" evidence="1">
    <location>
        <begin position="9"/>
        <end position="18"/>
    </location>
</feature>
<gene>
    <name evidence="3" type="primary">LOC104730103</name>
</gene>
<dbReference type="GeneID" id="104730103"/>
<name>A0ABM0UWT6_CAMSA</name>
<feature type="region of interest" description="Disordered" evidence="1">
    <location>
        <begin position="1"/>
        <end position="69"/>
    </location>
</feature>
<keyword evidence="2" id="KW-1185">Reference proteome</keyword>
<organism evidence="2 3">
    <name type="scientific">Camelina sativa</name>
    <name type="common">False flax</name>
    <name type="synonym">Myagrum sativum</name>
    <dbReference type="NCBI Taxonomy" id="90675"/>
    <lineage>
        <taxon>Eukaryota</taxon>
        <taxon>Viridiplantae</taxon>
        <taxon>Streptophyta</taxon>
        <taxon>Embryophyta</taxon>
        <taxon>Tracheophyta</taxon>
        <taxon>Spermatophyta</taxon>
        <taxon>Magnoliopsida</taxon>
        <taxon>eudicotyledons</taxon>
        <taxon>Gunneridae</taxon>
        <taxon>Pentapetalae</taxon>
        <taxon>rosids</taxon>
        <taxon>malvids</taxon>
        <taxon>Brassicales</taxon>
        <taxon>Brassicaceae</taxon>
        <taxon>Camelineae</taxon>
        <taxon>Camelina</taxon>
    </lineage>
</organism>
<feature type="compositionally biased region" description="Acidic residues" evidence="1">
    <location>
        <begin position="160"/>
        <end position="170"/>
    </location>
</feature>
<evidence type="ECO:0000313" key="3">
    <source>
        <dbReference type="RefSeq" id="XP_010447506.1"/>
    </source>
</evidence>
<evidence type="ECO:0000256" key="1">
    <source>
        <dbReference type="SAM" id="MobiDB-lite"/>
    </source>
</evidence>
<accession>A0ABM0UWT6</accession>
<protein>
    <submittedName>
        <fullName evidence="3">Uncharacterized protein LOC104730103 isoform X2</fullName>
    </submittedName>
</protein>
<reference evidence="2" key="1">
    <citation type="journal article" date="2014" name="Nat. Commun.">
        <title>The emerging biofuel crop Camelina sativa retains a highly undifferentiated hexaploid genome structure.</title>
        <authorList>
            <person name="Kagale S."/>
            <person name="Koh C."/>
            <person name="Nixon J."/>
            <person name="Bollina V."/>
            <person name="Clarke W.E."/>
            <person name="Tuteja R."/>
            <person name="Spillane C."/>
            <person name="Robinson S.J."/>
            <person name="Links M.G."/>
            <person name="Clarke C."/>
            <person name="Higgins E.E."/>
            <person name="Huebert T."/>
            <person name="Sharpe A.G."/>
            <person name="Parkin I.A."/>
        </authorList>
    </citation>
    <scope>NUCLEOTIDE SEQUENCE [LARGE SCALE GENOMIC DNA]</scope>
    <source>
        <strain evidence="2">cv. DH55</strain>
    </source>
</reference>
<proteinExistence type="predicted"/>
<evidence type="ECO:0000313" key="2">
    <source>
        <dbReference type="Proteomes" id="UP000694864"/>
    </source>
</evidence>
<feature type="compositionally biased region" description="Low complexity" evidence="1">
    <location>
        <begin position="41"/>
        <end position="51"/>
    </location>
</feature>
<dbReference type="RefSeq" id="XP_010447506.1">
    <property type="nucleotide sequence ID" value="XM_010449204.1"/>
</dbReference>